<evidence type="ECO:0000313" key="15">
    <source>
        <dbReference type="Proteomes" id="UP000641152"/>
    </source>
</evidence>
<comment type="miscellaneous">
    <text evidence="11">In the RecBCD complex, RecB has a slow 3'-5' helicase, an exonuclease activity and loads RecA onto ssDNA, RecD has a fast 5'-3' helicase activity, while RecC stimulates the ATPase and processivity of the RecB helicase and contributes to recognition of the Chi site.</text>
</comment>
<feature type="domain" description="UvrD-like helicase C-terminal" evidence="12">
    <location>
        <begin position="594"/>
        <end position="638"/>
    </location>
</feature>
<keyword evidence="10 11" id="KW-0413">Isomerase</keyword>
<dbReference type="Gene3D" id="3.40.50.300">
    <property type="entry name" value="P-loop containing nucleotide triphosphate hydrolases"/>
    <property type="match status" value="3"/>
</dbReference>
<evidence type="ECO:0000256" key="5">
    <source>
        <dbReference type="ARBA" id="ARBA00022806"/>
    </source>
</evidence>
<dbReference type="Pfam" id="PF21185">
    <property type="entry name" value="RecD_N"/>
    <property type="match status" value="1"/>
</dbReference>
<dbReference type="PANTHER" id="PTHR43788:SF6">
    <property type="entry name" value="DNA HELICASE B"/>
    <property type="match status" value="1"/>
</dbReference>
<evidence type="ECO:0000256" key="1">
    <source>
        <dbReference type="ARBA" id="ARBA00022722"/>
    </source>
</evidence>
<evidence type="ECO:0000256" key="4">
    <source>
        <dbReference type="ARBA" id="ARBA00022801"/>
    </source>
</evidence>
<keyword evidence="1 11" id="KW-0540">Nuclease</keyword>
<reference evidence="14 15" key="1">
    <citation type="submission" date="2020-09" db="EMBL/GenBank/DDBJ databases">
        <title>Methylomonas albis sp. nov. and Methylomonas fluvii sp. nov.: Two cold-adapted methanotrophs from the River Elbe and an amended description of Methylovulum psychrotolerans strain Eb1.</title>
        <authorList>
            <person name="Bussmann I.K."/>
            <person name="Klings K.-W."/>
            <person name="Warnstedt J."/>
            <person name="Hoppert M."/>
            <person name="Saborowski A."/>
            <person name="Horn F."/>
            <person name="Liebner S."/>
        </authorList>
    </citation>
    <scope>NUCLEOTIDE SEQUENCE [LARGE SCALE GENOMIC DNA]</scope>
    <source>
        <strain evidence="14 15">EbB</strain>
    </source>
</reference>
<feature type="domain" description="RecBCD enzyme subunit RecD N-terminal" evidence="13">
    <location>
        <begin position="17"/>
        <end position="130"/>
    </location>
</feature>
<proteinExistence type="inferred from homology"/>
<evidence type="ECO:0000256" key="11">
    <source>
        <dbReference type="HAMAP-Rule" id="MF_01487"/>
    </source>
</evidence>
<keyword evidence="8 11" id="KW-0238">DNA-binding</keyword>
<dbReference type="InterPro" id="IPR006344">
    <property type="entry name" value="RecD"/>
</dbReference>
<evidence type="ECO:0000256" key="6">
    <source>
        <dbReference type="ARBA" id="ARBA00022839"/>
    </source>
</evidence>
<evidence type="ECO:0000256" key="7">
    <source>
        <dbReference type="ARBA" id="ARBA00022840"/>
    </source>
</evidence>
<comment type="function">
    <text evidence="11">A helicase/nuclease that prepares dsDNA breaks (DSB) for recombinational DNA repair. Binds to DSBs and unwinds DNA via a highly rapid and processive ATP-dependent bidirectional helicase activity. Unwinds dsDNA until it encounters a Chi (crossover hotspot instigator) sequence from the 3' direction. Cuts ssDNA a few nucleotides 3' to the Chi site. The properties and activities of the enzyme are changed at Chi. The Chi-altered holoenzyme produces a long 3'-ssDNA overhang and facilitates RecA-binding to the ssDNA for homologous DNA recombination and repair. Holoenzyme degrades any linearized DNA that is unable to undergo homologous recombination. In the holoenzyme this subunit has ssDNA-dependent ATPase and 5'-3' helicase activity. When added to pre-assembled RecBC greatly stimulates nuclease activity and augments holoenzyme processivity. Negatively regulates the RecA-loading ability of RecBCD.</text>
</comment>
<accession>A0ABR9DKT9</accession>
<keyword evidence="7 11" id="KW-0067">ATP-binding</keyword>
<dbReference type="InterPro" id="IPR049550">
    <property type="entry name" value="RecD_N"/>
</dbReference>
<protein>
    <recommendedName>
        <fullName evidence="11">RecBCD enzyme subunit RecD</fullName>
        <ecNumber evidence="11">5.6.2.3</ecNumber>
    </recommendedName>
    <alternativeName>
        <fullName evidence="11">DNA 5'-3' helicase subunit RecD</fullName>
    </alternativeName>
    <alternativeName>
        <fullName evidence="11">Exonuclease V subunit RecD</fullName>
        <shortName evidence="11">ExoV subunit RecD</shortName>
    </alternativeName>
    <alternativeName>
        <fullName evidence="11">Helicase/nuclease RecBCD subunit RecD</fullName>
    </alternativeName>
</protein>
<organism evidence="14 15">
    <name type="scientific">Methylomonas fluvii</name>
    <dbReference type="NCBI Taxonomy" id="1854564"/>
    <lineage>
        <taxon>Bacteria</taxon>
        <taxon>Pseudomonadati</taxon>
        <taxon>Pseudomonadota</taxon>
        <taxon>Gammaproteobacteria</taxon>
        <taxon>Methylococcales</taxon>
        <taxon>Methylococcaceae</taxon>
        <taxon>Methylomonas</taxon>
    </lineage>
</organism>
<dbReference type="PANTHER" id="PTHR43788">
    <property type="entry name" value="DNA2/NAM7 HELICASE FAMILY MEMBER"/>
    <property type="match status" value="1"/>
</dbReference>
<dbReference type="InterPro" id="IPR050534">
    <property type="entry name" value="Coronavir_polyprotein_1ab"/>
</dbReference>
<dbReference type="GO" id="GO:0008854">
    <property type="term" value="F:exodeoxyribonuclease V activity"/>
    <property type="evidence" value="ECO:0007669"/>
    <property type="project" value="UniProtKB-EC"/>
</dbReference>
<comment type="subunit">
    <text evidence="11">Heterotrimer of RecB, RecC and RecD. All subunits contribute to DNA-binding.</text>
</comment>
<dbReference type="InterPro" id="IPR027417">
    <property type="entry name" value="P-loop_NTPase"/>
</dbReference>
<dbReference type="SUPFAM" id="SSF52540">
    <property type="entry name" value="P-loop containing nucleoside triphosphate hydrolases"/>
    <property type="match status" value="2"/>
</dbReference>
<dbReference type="RefSeq" id="WP_192395579.1">
    <property type="nucleotide sequence ID" value="NZ_CAJHIU010000003.1"/>
</dbReference>
<dbReference type="NCBIfam" id="TIGR01447">
    <property type="entry name" value="recD"/>
    <property type="match status" value="1"/>
</dbReference>
<dbReference type="Pfam" id="PF13245">
    <property type="entry name" value="AAA_19"/>
    <property type="match status" value="1"/>
</dbReference>
<dbReference type="CDD" id="cd17933">
    <property type="entry name" value="DEXSc_RecD-like"/>
    <property type="match status" value="1"/>
</dbReference>
<sequence>MIRPATALDSMQHWVAKGWLSHLNRAFVGFLLDLDPAASDPVLWAGALVSHQLDRGEVYLDLVKLCEQPGMTLAIPADDAWVVEQDAAAAELARLKVYSLEVWQAALSQSRLVSSGEGDTPLVLAGNRLYLRRYWRYEQITQACIMQRLQPARDSLPASLAERLQAMFPASSERPDWQKIACILALRARFAIITGGPGTGKTTTLTKLLALLIELAQHESDKPKNLNILLAAPTGKAAARVSESIAKALDNLAIDDTIKQTIPRKASTLHRLLGSRHDSRRFLHDRHNPIVADIVIVDEASMIDLEMMASLLEALPANAQLILLGDKDQLASVEAGSVMGDLCRGAEHAAYDAETLAWITAYAGESLKPAAAPGSTINQQTVMLRHSHRFDAHSGIGQLAKAVNQGDALQAQAILTDTSQYPDLLPEPHAEYIALRQHPGPDAANSLLRKLVINSGDAARRGYGYYLAQINDGRPDNAERYDEWAMQVLTAFDAFQVLSALRKGPWGVEGLNQRIKEWLFAKAKQALWYEGRPVMITRNDYNLGLMNGDIGIALRDSSGKLKVAFPSVDNSAEPTANLKIRWISPMRLPDVETAFAITVHKSQGSEFAHVALVLPENISPVLTRELIYTGITRAKQHFSLLESSDGVFAKAILTCRQLW</sequence>
<dbReference type="EMBL" id="JACXST010000003">
    <property type="protein sequence ID" value="MBD9362844.1"/>
    <property type="molecule type" value="Genomic_DNA"/>
</dbReference>
<dbReference type="HAMAP" id="MF_01487">
    <property type="entry name" value="RecD"/>
    <property type="match status" value="1"/>
</dbReference>
<keyword evidence="2 11" id="KW-0547">Nucleotide-binding</keyword>
<dbReference type="CDD" id="cd18809">
    <property type="entry name" value="SF1_C_RecD"/>
    <property type="match status" value="1"/>
</dbReference>
<comment type="catalytic activity">
    <reaction evidence="11">
        <text>ATP + H2O = ADP + phosphate + H(+)</text>
        <dbReference type="Rhea" id="RHEA:13065"/>
        <dbReference type="ChEBI" id="CHEBI:15377"/>
        <dbReference type="ChEBI" id="CHEBI:15378"/>
        <dbReference type="ChEBI" id="CHEBI:30616"/>
        <dbReference type="ChEBI" id="CHEBI:43474"/>
        <dbReference type="ChEBI" id="CHEBI:456216"/>
        <dbReference type="EC" id="5.6.2.3"/>
    </reaction>
</comment>
<feature type="binding site" evidence="11">
    <location>
        <begin position="195"/>
        <end position="202"/>
    </location>
    <ligand>
        <name>ATP</name>
        <dbReference type="ChEBI" id="CHEBI:30616"/>
    </ligand>
</feature>
<evidence type="ECO:0000256" key="8">
    <source>
        <dbReference type="ARBA" id="ARBA00023125"/>
    </source>
</evidence>
<evidence type="ECO:0000256" key="3">
    <source>
        <dbReference type="ARBA" id="ARBA00022763"/>
    </source>
</evidence>
<evidence type="ECO:0000256" key="9">
    <source>
        <dbReference type="ARBA" id="ARBA00023204"/>
    </source>
</evidence>
<name>A0ABR9DKT9_9GAMM</name>
<keyword evidence="5 11" id="KW-0347">Helicase</keyword>
<evidence type="ECO:0000259" key="13">
    <source>
        <dbReference type="Pfam" id="PF21185"/>
    </source>
</evidence>
<dbReference type="InterPro" id="IPR041851">
    <property type="entry name" value="RecD_N_sf"/>
</dbReference>
<keyword evidence="9 11" id="KW-0234">DNA repair</keyword>
<dbReference type="InterPro" id="IPR027785">
    <property type="entry name" value="UvrD-like_helicase_C"/>
</dbReference>
<dbReference type="Gene3D" id="1.10.10.1020">
    <property type="entry name" value="RecBCD complex, subunit RecD, N-terminal domain"/>
    <property type="match status" value="1"/>
</dbReference>
<gene>
    <name evidence="11 14" type="primary">recD</name>
    <name evidence="14" type="ORF">EBB_20515</name>
</gene>
<comment type="caution">
    <text evidence="14">The sequence shown here is derived from an EMBL/GenBank/DDBJ whole genome shotgun (WGS) entry which is preliminary data.</text>
</comment>
<evidence type="ECO:0000256" key="2">
    <source>
        <dbReference type="ARBA" id="ARBA00022741"/>
    </source>
</evidence>
<evidence type="ECO:0000259" key="12">
    <source>
        <dbReference type="Pfam" id="PF13538"/>
    </source>
</evidence>
<comment type="similarity">
    <text evidence="11">Belongs to the RecD family.</text>
</comment>
<keyword evidence="15" id="KW-1185">Reference proteome</keyword>
<keyword evidence="6 11" id="KW-0269">Exonuclease</keyword>
<keyword evidence="4 11" id="KW-0378">Hydrolase</keyword>
<dbReference type="Pfam" id="PF13538">
    <property type="entry name" value="UvrD_C_2"/>
    <property type="match status" value="1"/>
</dbReference>
<evidence type="ECO:0000256" key="10">
    <source>
        <dbReference type="ARBA" id="ARBA00023235"/>
    </source>
</evidence>
<keyword evidence="3 11" id="KW-0227">DNA damage</keyword>
<dbReference type="Proteomes" id="UP000641152">
    <property type="component" value="Unassembled WGS sequence"/>
</dbReference>
<evidence type="ECO:0000313" key="14">
    <source>
        <dbReference type="EMBL" id="MBD9362844.1"/>
    </source>
</evidence>
<dbReference type="EC" id="5.6.2.3" evidence="11"/>